<evidence type="ECO:0000313" key="5">
    <source>
        <dbReference type="Proteomes" id="UP000256645"/>
    </source>
</evidence>
<protein>
    <submittedName>
        <fullName evidence="4">Isochorismatase hydrolase-1</fullName>
    </submittedName>
</protein>
<accession>A0A3D8Q4E1</accession>
<reference evidence="4 5" key="1">
    <citation type="journal article" date="2018" name="IMA Fungus">
        <title>IMA Genome-F 9: Draft genome sequence of Annulohypoxylon stygium, Aspergillus mulundensis, Berkeleyomyces basicola (syn. Thielaviopsis basicola), Ceratocystis smalleyi, two Cercospora beticola strains, Coleophoma cylindrospora, Fusarium fracticaudum, Phialophora cf. hyalina, and Morchella septimelata.</title>
        <authorList>
            <person name="Wingfield B.D."/>
            <person name="Bills G.F."/>
            <person name="Dong Y."/>
            <person name="Huang W."/>
            <person name="Nel W.J."/>
            <person name="Swalarsk-Parry B.S."/>
            <person name="Vaghefi N."/>
            <person name="Wilken P.M."/>
            <person name="An Z."/>
            <person name="de Beer Z.W."/>
            <person name="De Vos L."/>
            <person name="Chen L."/>
            <person name="Duong T.A."/>
            <person name="Gao Y."/>
            <person name="Hammerbacher A."/>
            <person name="Kikkert J.R."/>
            <person name="Li Y."/>
            <person name="Li H."/>
            <person name="Li K."/>
            <person name="Li Q."/>
            <person name="Liu X."/>
            <person name="Ma X."/>
            <person name="Naidoo K."/>
            <person name="Pethybridge S.J."/>
            <person name="Sun J."/>
            <person name="Steenkamp E.T."/>
            <person name="van der Nest M.A."/>
            <person name="van Wyk S."/>
            <person name="Wingfield M.J."/>
            <person name="Xiong C."/>
            <person name="Yue Q."/>
            <person name="Zhang X."/>
        </authorList>
    </citation>
    <scope>NUCLEOTIDE SEQUENCE [LARGE SCALE GENOMIC DNA]</scope>
    <source>
        <strain evidence="4 5">BP6252</strain>
    </source>
</reference>
<gene>
    <name evidence="4" type="ORF">BP6252_14100</name>
</gene>
<comment type="caution">
    <text evidence="4">The sequence shown here is derived from an EMBL/GenBank/DDBJ whole genome shotgun (WGS) entry which is preliminary data.</text>
</comment>
<dbReference type="InterPro" id="IPR050272">
    <property type="entry name" value="Isochorismatase-like_hydrls"/>
</dbReference>
<dbReference type="Proteomes" id="UP000256645">
    <property type="component" value="Unassembled WGS sequence"/>
</dbReference>
<dbReference type="OrthoDB" id="1739143at2759"/>
<evidence type="ECO:0000259" key="3">
    <source>
        <dbReference type="Pfam" id="PF00857"/>
    </source>
</evidence>
<dbReference type="EMBL" id="PDLM01000039">
    <property type="protein sequence ID" value="RDW56550.1"/>
    <property type="molecule type" value="Genomic_DNA"/>
</dbReference>
<dbReference type="InterPro" id="IPR036380">
    <property type="entry name" value="Isochorismatase-like_sf"/>
</dbReference>
<dbReference type="AlphaFoldDB" id="A0A3D8Q4E1"/>
<comment type="similarity">
    <text evidence="1">Belongs to the isochorismatase family.</text>
</comment>
<organism evidence="4 5">
    <name type="scientific">Coleophoma cylindrospora</name>
    <dbReference type="NCBI Taxonomy" id="1849047"/>
    <lineage>
        <taxon>Eukaryota</taxon>
        <taxon>Fungi</taxon>
        <taxon>Dikarya</taxon>
        <taxon>Ascomycota</taxon>
        <taxon>Pezizomycotina</taxon>
        <taxon>Leotiomycetes</taxon>
        <taxon>Helotiales</taxon>
        <taxon>Dermateaceae</taxon>
        <taxon>Coleophoma</taxon>
    </lineage>
</organism>
<name>A0A3D8Q4E1_9HELO</name>
<dbReference type="PANTHER" id="PTHR43540">
    <property type="entry name" value="PEROXYUREIDOACRYLATE/UREIDOACRYLATE AMIDOHYDROLASE-RELATED"/>
    <property type="match status" value="1"/>
</dbReference>
<dbReference type="PANTHER" id="PTHR43540:SF1">
    <property type="entry name" value="ISOCHORISMATASE HYDROLASE"/>
    <property type="match status" value="1"/>
</dbReference>
<dbReference type="Gene3D" id="3.40.50.850">
    <property type="entry name" value="Isochorismatase-like"/>
    <property type="match status" value="1"/>
</dbReference>
<feature type="domain" description="Isochorismatase-like" evidence="3">
    <location>
        <begin position="117"/>
        <end position="232"/>
    </location>
</feature>
<proteinExistence type="inferred from homology"/>
<sequence>MSSNAKFYVPVDLKRTALLVSDVQSQILSRFPAPEQTAYLERVQRLLDFFRAEIKKAHDERNQTSESSSAPTSLYDNCPLIIHHVLPFGLNSNAFVSPYNKLASWVRSLEAQGFFKDTTKTNPNTPQYAIPPSMAPPSGWGTRDEIIIPKIQAGSFSSSDLLAYLRARDIKHVVLIGLTTMGSVLGGARLGSDLDFHIIIPRDAVMDDDAEVNDFLLAKVLPKFTDVVDVDDVLGLPSLFLG</sequence>
<dbReference type="GO" id="GO:0016787">
    <property type="term" value="F:hydrolase activity"/>
    <property type="evidence" value="ECO:0007669"/>
    <property type="project" value="UniProtKB-KW"/>
</dbReference>
<dbReference type="SUPFAM" id="SSF52499">
    <property type="entry name" value="Isochorismatase-like hydrolases"/>
    <property type="match status" value="1"/>
</dbReference>
<evidence type="ECO:0000256" key="2">
    <source>
        <dbReference type="ARBA" id="ARBA00022801"/>
    </source>
</evidence>
<dbReference type="Pfam" id="PF00857">
    <property type="entry name" value="Isochorismatase"/>
    <property type="match status" value="1"/>
</dbReference>
<keyword evidence="5" id="KW-1185">Reference proteome</keyword>
<evidence type="ECO:0000256" key="1">
    <source>
        <dbReference type="ARBA" id="ARBA00006336"/>
    </source>
</evidence>
<dbReference type="InterPro" id="IPR000868">
    <property type="entry name" value="Isochorismatase-like_dom"/>
</dbReference>
<evidence type="ECO:0000313" key="4">
    <source>
        <dbReference type="EMBL" id="RDW56550.1"/>
    </source>
</evidence>
<keyword evidence="2 4" id="KW-0378">Hydrolase</keyword>